<sequence>MTAAGGSRRRRWRWAVGVWVAAAVAGGALTLWLQDTNGQAERPSGGPTPQESAAPLLSAEVDEDDACPRDPDGGVVLCIRATGR</sequence>
<feature type="transmembrane region" description="Helical" evidence="2">
    <location>
        <begin position="12"/>
        <end position="33"/>
    </location>
</feature>
<evidence type="ECO:0000256" key="1">
    <source>
        <dbReference type="SAM" id="MobiDB-lite"/>
    </source>
</evidence>
<protein>
    <submittedName>
        <fullName evidence="3">Uncharacterized protein</fullName>
    </submittedName>
</protein>
<keyword evidence="2" id="KW-0472">Membrane</keyword>
<proteinExistence type="predicted"/>
<dbReference type="Proteomes" id="UP000646776">
    <property type="component" value="Unassembled WGS sequence"/>
</dbReference>
<reference evidence="3" key="2">
    <citation type="submission" date="2020-09" db="EMBL/GenBank/DDBJ databases">
        <authorList>
            <person name="Sun Q."/>
            <person name="Ohkuma M."/>
        </authorList>
    </citation>
    <scope>NUCLEOTIDE SEQUENCE</scope>
    <source>
        <strain evidence="3">JCM 4125</strain>
    </source>
</reference>
<keyword evidence="4" id="KW-1185">Reference proteome</keyword>
<keyword evidence="2" id="KW-1133">Transmembrane helix</keyword>
<name>A0A918H4J8_9ACTN</name>
<accession>A0A918H4J8</accession>
<evidence type="ECO:0000256" key="2">
    <source>
        <dbReference type="SAM" id="Phobius"/>
    </source>
</evidence>
<keyword evidence="2" id="KW-0812">Transmembrane</keyword>
<dbReference type="AlphaFoldDB" id="A0A918H4J8"/>
<organism evidence="3 4">
    <name type="scientific">Streptomyces phaeofaciens</name>
    <dbReference type="NCBI Taxonomy" id="68254"/>
    <lineage>
        <taxon>Bacteria</taxon>
        <taxon>Bacillati</taxon>
        <taxon>Actinomycetota</taxon>
        <taxon>Actinomycetes</taxon>
        <taxon>Kitasatosporales</taxon>
        <taxon>Streptomycetaceae</taxon>
        <taxon>Streptomyces</taxon>
    </lineage>
</organism>
<evidence type="ECO:0000313" key="3">
    <source>
        <dbReference type="EMBL" id="GGT37651.1"/>
    </source>
</evidence>
<gene>
    <name evidence="3" type="ORF">GCM10010226_12570</name>
</gene>
<reference evidence="3" key="1">
    <citation type="journal article" date="2014" name="Int. J. Syst. Evol. Microbiol.">
        <title>Complete genome sequence of Corynebacterium casei LMG S-19264T (=DSM 44701T), isolated from a smear-ripened cheese.</title>
        <authorList>
            <consortium name="US DOE Joint Genome Institute (JGI-PGF)"/>
            <person name="Walter F."/>
            <person name="Albersmeier A."/>
            <person name="Kalinowski J."/>
            <person name="Ruckert C."/>
        </authorList>
    </citation>
    <scope>NUCLEOTIDE SEQUENCE</scope>
    <source>
        <strain evidence="3">JCM 4125</strain>
    </source>
</reference>
<evidence type="ECO:0000313" key="4">
    <source>
        <dbReference type="Proteomes" id="UP000646776"/>
    </source>
</evidence>
<feature type="region of interest" description="Disordered" evidence="1">
    <location>
        <begin position="35"/>
        <end position="67"/>
    </location>
</feature>
<dbReference type="EMBL" id="BMSA01000002">
    <property type="protein sequence ID" value="GGT37651.1"/>
    <property type="molecule type" value="Genomic_DNA"/>
</dbReference>
<comment type="caution">
    <text evidence="3">The sequence shown here is derived from an EMBL/GenBank/DDBJ whole genome shotgun (WGS) entry which is preliminary data.</text>
</comment>